<proteinExistence type="predicted"/>
<dbReference type="SMART" id="SM00346">
    <property type="entry name" value="HTH_ICLR"/>
    <property type="match status" value="1"/>
</dbReference>
<evidence type="ECO:0000256" key="2">
    <source>
        <dbReference type="ARBA" id="ARBA00023125"/>
    </source>
</evidence>
<dbReference type="InterPro" id="IPR014757">
    <property type="entry name" value="Tscrpt_reg_IclR_C"/>
</dbReference>
<keyword evidence="7" id="KW-1185">Reference proteome</keyword>
<organism evidence="6 7">
    <name type="scientific">Burkholderia pseudomultivorans</name>
    <dbReference type="NCBI Taxonomy" id="1207504"/>
    <lineage>
        <taxon>Bacteria</taxon>
        <taxon>Pseudomonadati</taxon>
        <taxon>Pseudomonadota</taxon>
        <taxon>Betaproteobacteria</taxon>
        <taxon>Burkholderiales</taxon>
        <taxon>Burkholderiaceae</taxon>
        <taxon>Burkholderia</taxon>
        <taxon>Burkholderia cepacia complex</taxon>
    </lineage>
</organism>
<dbReference type="PANTHER" id="PTHR30136:SF33">
    <property type="entry name" value="TRANSCRIPTIONAL REGULATORY PROTEIN"/>
    <property type="match status" value="1"/>
</dbReference>
<dbReference type="InterPro" id="IPR005471">
    <property type="entry name" value="Tscrpt_reg_IclR_N"/>
</dbReference>
<dbReference type="InterPro" id="IPR050707">
    <property type="entry name" value="HTH_MetabolicPath_Reg"/>
</dbReference>
<dbReference type="SUPFAM" id="SSF46785">
    <property type="entry name" value="Winged helix' DNA-binding domain"/>
    <property type="match status" value="1"/>
</dbReference>
<evidence type="ECO:0000259" key="4">
    <source>
        <dbReference type="PROSITE" id="PS51077"/>
    </source>
</evidence>
<reference evidence="6 7" key="1">
    <citation type="submission" date="2019-06" db="EMBL/GenBank/DDBJ databases">
        <title>Evolution of Burkholderia multivorans in the lungs of Cystic Fibrosis patients.</title>
        <authorList>
            <person name="Moreira L.M."/>
        </authorList>
    </citation>
    <scope>NUCLEOTIDE SEQUENCE [LARGE SCALE GENOMIC DNA]</scope>
    <source>
        <strain evidence="6 7">VC13239</strain>
    </source>
</reference>
<feature type="domain" description="HTH iclR-type" evidence="4">
    <location>
        <begin position="19"/>
        <end position="81"/>
    </location>
</feature>
<keyword evidence="2" id="KW-0238">DNA-binding</keyword>
<dbReference type="EMBL" id="VJSY01000018">
    <property type="protein sequence ID" value="MDR8754327.1"/>
    <property type="molecule type" value="Genomic_DNA"/>
</dbReference>
<dbReference type="PROSITE" id="PS51077">
    <property type="entry name" value="HTH_ICLR"/>
    <property type="match status" value="1"/>
</dbReference>
<evidence type="ECO:0000313" key="6">
    <source>
        <dbReference type="EMBL" id="MDR8754327.1"/>
    </source>
</evidence>
<evidence type="ECO:0000256" key="3">
    <source>
        <dbReference type="ARBA" id="ARBA00023163"/>
    </source>
</evidence>
<dbReference type="Gene3D" id="1.10.10.10">
    <property type="entry name" value="Winged helix-like DNA-binding domain superfamily/Winged helix DNA-binding domain"/>
    <property type="match status" value="1"/>
</dbReference>
<sequence length="270" mass="29438">MARPLDRPGVAMPEPPHVTQTLDRGLQVLRAFHAERTPLTNGELAQRTGMSRSAVSRLTSTLIHLGYIRRVAGGTQFELATGVFGIGYAYLETNPVTRLAHPPMQQLADRLDVSVALAAPDGLDMLYIAHRTSAGIATLRLGVGSLLPMGWTAIGRAWLWTLPEPERRQHVARLLEAAGPQREAMRIGIDNAFEDLASNGVCMSFGEFQRHAYGIALPVSVGRSATPMSLSCGAIRPDPDIDAVRQHIVPALKQAARDLETLLREVRYEP</sequence>
<dbReference type="SUPFAM" id="SSF55781">
    <property type="entry name" value="GAF domain-like"/>
    <property type="match status" value="1"/>
</dbReference>
<protein>
    <submittedName>
        <fullName evidence="6">HTH-type transcriptional regulator TsaQ1/TsaQ2</fullName>
    </submittedName>
</protein>
<dbReference type="InterPro" id="IPR036388">
    <property type="entry name" value="WH-like_DNA-bd_sf"/>
</dbReference>
<name>A0ABU2E386_9BURK</name>
<gene>
    <name evidence="6" type="primary">tsaQ1_3</name>
    <name evidence="6" type="ORF">FEQ00_02750</name>
</gene>
<evidence type="ECO:0000259" key="5">
    <source>
        <dbReference type="PROSITE" id="PS51078"/>
    </source>
</evidence>
<dbReference type="InterPro" id="IPR036390">
    <property type="entry name" value="WH_DNA-bd_sf"/>
</dbReference>
<comment type="caution">
    <text evidence="6">The sequence shown here is derived from an EMBL/GenBank/DDBJ whole genome shotgun (WGS) entry which is preliminary data.</text>
</comment>
<dbReference type="PROSITE" id="PS51078">
    <property type="entry name" value="ICLR_ED"/>
    <property type="match status" value="1"/>
</dbReference>
<evidence type="ECO:0000313" key="7">
    <source>
        <dbReference type="Proteomes" id="UP001248067"/>
    </source>
</evidence>
<feature type="domain" description="IclR-ED" evidence="5">
    <location>
        <begin position="82"/>
        <end position="265"/>
    </location>
</feature>
<dbReference type="Proteomes" id="UP001248067">
    <property type="component" value="Unassembled WGS sequence"/>
</dbReference>
<keyword evidence="3" id="KW-0804">Transcription</keyword>
<evidence type="ECO:0000256" key="1">
    <source>
        <dbReference type="ARBA" id="ARBA00023015"/>
    </source>
</evidence>
<dbReference type="InterPro" id="IPR029016">
    <property type="entry name" value="GAF-like_dom_sf"/>
</dbReference>
<dbReference type="Pfam" id="PF01614">
    <property type="entry name" value="IclR_C"/>
    <property type="match status" value="1"/>
</dbReference>
<dbReference type="Pfam" id="PF09339">
    <property type="entry name" value="HTH_IclR"/>
    <property type="match status" value="1"/>
</dbReference>
<keyword evidence="1" id="KW-0805">Transcription regulation</keyword>
<accession>A0ABU2E386</accession>
<dbReference type="Gene3D" id="3.30.450.40">
    <property type="match status" value="1"/>
</dbReference>
<dbReference type="PANTHER" id="PTHR30136">
    <property type="entry name" value="HELIX-TURN-HELIX TRANSCRIPTIONAL REGULATOR, ICLR FAMILY"/>
    <property type="match status" value="1"/>
</dbReference>